<comment type="caution">
    <text evidence="2">The sequence shown here is derived from an EMBL/GenBank/DDBJ whole genome shotgun (WGS) entry which is preliminary data.</text>
</comment>
<dbReference type="Proteomes" id="UP000070409">
    <property type="component" value="Unassembled WGS sequence"/>
</dbReference>
<dbReference type="RefSeq" id="WP_068747175.1">
    <property type="nucleotide sequence ID" value="NZ_LSRE01000050.1"/>
</dbReference>
<dbReference type="EMBL" id="LSRE01000050">
    <property type="protein sequence ID" value="KXO89372.1"/>
    <property type="molecule type" value="Genomic_DNA"/>
</dbReference>
<accession>A0A137YTQ7</accession>
<evidence type="ECO:0000259" key="1">
    <source>
        <dbReference type="Pfam" id="PF18739"/>
    </source>
</evidence>
<dbReference type="Pfam" id="PF18739">
    <property type="entry name" value="HEPN_Apea"/>
    <property type="match status" value="1"/>
</dbReference>
<feature type="domain" description="Apea-like HEPN" evidence="1">
    <location>
        <begin position="292"/>
        <end position="439"/>
    </location>
</feature>
<evidence type="ECO:0000313" key="3">
    <source>
        <dbReference type="Proteomes" id="UP000070409"/>
    </source>
</evidence>
<name>A0A137YTQ7_9ACTN</name>
<protein>
    <recommendedName>
        <fullName evidence="1">Apea-like HEPN domain-containing protein</fullName>
    </recommendedName>
</protein>
<organism evidence="2 3">
    <name type="scientific">Tsukamurella pseudospumae</name>
    <dbReference type="NCBI Taxonomy" id="239498"/>
    <lineage>
        <taxon>Bacteria</taxon>
        <taxon>Bacillati</taxon>
        <taxon>Actinomycetota</taxon>
        <taxon>Actinomycetes</taxon>
        <taxon>Mycobacteriales</taxon>
        <taxon>Tsukamurellaceae</taxon>
        <taxon>Tsukamurella</taxon>
    </lineage>
</organism>
<evidence type="ECO:0000313" key="2">
    <source>
        <dbReference type="EMBL" id="KXO89372.1"/>
    </source>
</evidence>
<proteinExistence type="predicted"/>
<reference evidence="2 3" key="1">
    <citation type="submission" date="2016-02" db="EMBL/GenBank/DDBJ databases">
        <authorList>
            <person name="Teng J.L."/>
            <person name="Tang Y."/>
            <person name="Huang Y."/>
            <person name="Guo F."/>
            <person name="Wei W."/>
            <person name="Chen J.H."/>
            <person name="Wong S.Y."/>
            <person name="Lau S.K."/>
            <person name="Woo P.C."/>
        </authorList>
    </citation>
    <scope>NUCLEOTIDE SEQUENCE [LARGE SCALE GENOMIC DNA]</scope>
    <source>
        <strain evidence="2 3">JCM 13375</strain>
    </source>
</reference>
<gene>
    <name evidence="2" type="ORF">AXK61_12330</name>
</gene>
<dbReference type="InterPro" id="IPR041229">
    <property type="entry name" value="HEPN_Apea"/>
</dbReference>
<keyword evidence="3" id="KW-1185">Reference proteome</keyword>
<sequence length="492" mass="54460">MVSEIDPSGSEQLAVAGEFWMQEHPDRLSAGVLTIERGVRPSITLDARIDPATPNLVRDEVSEHGGFRRLVRYPTVDESVASFRPVTLHGRMSDGTAITGLESQNHGGTGPFPPQYQPRFVVLGAHVSTDTDYQRMRFAIDAQYLLPQVWAHTEREASVSRPDVAGTIRPLYAEDQWWLEYEAADPRPLRAMIDSIAHATTVLIKLAFNWAVTLTDVRLQLPDDEEWLQVVSARSWESSRDGLPGDTPMALESLTLGRLGTFIDLHDRLDALSDPVANDVNGPIQATMLTNASVAEGIHRRLWDHRKRFELTEGVSLRPVRRAAIAAGTAKFVELSITDEKTAGQALQDGLQFLNEISFKHRVQDLAAEAASICPEIFEAVPDFPDKLTKARNELAHQLLDPDDQPETLSTKVDRWIVLERVTRWMLKIVLLHRTGISKLEIAHALNAHAGAPNGSGYPEYLMTRANNRAIATELGWFGAIEGGSDATTPVS</sequence>